<dbReference type="PANTHER" id="PTHR43214">
    <property type="entry name" value="TWO-COMPONENT RESPONSE REGULATOR"/>
    <property type="match status" value="1"/>
</dbReference>
<dbReference type="RefSeq" id="WP_111344728.1">
    <property type="nucleotide sequence ID" value="NZ_QLII01000001.1"/>
</dbReference>
<dbReference type="InterPro" id="IPR039420">
    <property type="entry name" value="WalR-like"/>
</dbReference>
<dbReference type="PRINTS" id="PR00038">
    <property type="entry name" value="HTHLUXR"/>
</dbReference>
<dbReference type="CDD" id="cd06170">
    <property type="entry name" value="LuxR_C_like"/>
    <property type="match status" value="1"/>
</dbReference>
<reference evidence="6 7" key="1">
    <citation type="submission" date="2018-06" db="EMBL/GenBank/DDBJ databases">
        <title>Spirosoma sp. HMF3257 Genome sequencing and assembly.</title>
        <authorList>
            <person name="Kang H."/>
            <person name="Cha I."/>
            <person name="Kim H."/>
            <person name="Kang J."/>
            <person name="Joh K."/>
        </authorList>
    </citation>
    <scope>NUCLEOTIDE SEQUENCE [LARGE SCALE GENOMIC DNA]</scope>
    <source>
        <strain evidence="6 7">HMF3257</strain>
    </source>
</reference>
<protein>
    <submittedName>
        <fullName evidence="6">DNA-binding response regulator</fullName>
    </submittedName>
</protein>
<comment type="caution">
    <text evidence="6">The sequence shown here is derived from an EMBL/GenBank/DDBJ whole genome shotgun (WGS) entry which is preliminary data.</text>
</comment>
<evidence type="ECO:0000313" key="6">
    <source>
        <dbReference type="EMBL" id="RAI75861.1"/>
    </source>
</evidence>
<dbReference type="PROSITE" id="PS50110">
    <property type="entry name" value="RESPONSE_REGULATORY"/>
    <property type="match status" value="1"/>
</dbReference>
<dbReference type="CDD" id="cd17535">
    <property type="entry name" value="REC_NarL-like"/>
    <property type="match status" value="1"/>
</dbReference>
<dbReference type="GO" id="GO:0000160">
    <property type="term" value="P:phosphorelay signal transduction system"/>
    <property type="evidence" value="ECO:0007669"/>
    <property type="project" value="InterPro"/>
</dbReference>
<accession>A0A327NKG5</accession>
<evidence type="ECO:0000259" key="4">
    <source>
        <dbReference type="PROSITE" id="PS50043"/>
    </source>
</evidence>
<evidence type="ECO:0000256" key="1">
    <source>
        <dbReference type="ARBA" id="ARBA00022553"/>
    </source>
</evidence>
<dbReference type="InterPro" id="IPR036388">
    <property type="entry name" value="WH-like_DNA-bd_sf"/>
</dbReference>
<dbReference type="Gene3D" id="3.40.50.2300">
    <property type="match status" value="1"/>
</dbReference>
<name>A0A327NKG5_9BACT</name>
<dbReference type="InterPro" id="IPR001789">
    <property type="entry name" value="Sig_transdc_resp-reg_receiver"/>
</dbReference>
<dbReference type="SMART" id="SM00421">
    <property type="entry name" value="HTH_LUXR"/>
    <property type="match status" value="1"/>
</dbReference>
<evidence type="ECO:0000313" key="7">
    <source>
        <dbReference type="Proteomes" id="UP000249016"/>
    </source>
</evidence>
<sequence>MRLLLADDHPLLLDGLRSVLSDLPDTDLLPPVNNGHQLLDYLHLHPVDMVLLDLNMPKTDGLTALKQIRRDFPAVKVIVFTSYNQPQRIREVQALGGMGYLLKSTDAPTLKTAVQQVWLGKPWFPTLQPTVEPPSRTSANAADLPNDAFMQKYQLTKREIEIIQQISSGVTTRQIADALAVSEFTINAHRRNIARKLGIDTPVGLVNFAREQGLI</sequence>
<dbReference type="InterPro" id="IPR058245">
    <property type="entry name" value="NreC/VraR/RcsB-like_REC"/>
</dbReference>
<organism evidence="6 7">
    <name type="scientific">Spirosoma telluris</name>
    <dbReference type="NCBI Taxonomy" id="2183553"/>
    <lineage>
        <taxon>Bacteria</taxon>
        <taxon>Pseudomonadati</taxon>
        <taxon>Bacteroidota</taxon>
        <taxon>Cytophagia</taxon>
        <taxon>Cytophagales</taxon>
        <taxon>Cytophagaceae</taxon>
        <taxon>Spirosoma</taxon>
    </lineage>
</organism>
<gene>
    <name evidence="6" type="ORF">HMF3257_19920</name>
</gene>
<evidence type="ECO:0000256" key="2">
    <source>
        <dbReference type="ARBA" id="ARBA00023125"/>
    </source>
</evidence>
<dbReference type="SMART" id="SM00448">
    <property type="entry name" value="REC"/>
    <property type="match status" value="1"/>
</dbReference>
<dbReference type="InterPro" id="IPR011006">
    <property type="entry name" value="CheY-like_superfamily"/>
</dbReference>
<dbReference type="Pfam" id="PF00196">
    <property type="entry name" value="GerE"/>
    <property type="match status" value="1"/>
</dbReference>
<dbReference type="PROSITE" id="PS50043">
    <property type="entry name" value="HTH_LUXR_2"/>
    <property type="match status" value="1"/>
</dbReference>
<dbReference type="Gene3D" id="1.10.10.10">
    <property type="entry name" value="Winged helix-like DNA-binding domain superfamily/Winged helix DNA-binding domain"/>
    <property type="match status" value="1"/>
</dbReference>
<feature type="domain" description="HTH luxR-type" evidence="4">
    <location>
        <begin position="148"/>
        <end position="213"/>
    </location>
</feature>
<feature type="modified residue" description="4-aspartylphosphate" evidence="3">
    <location>
        <position position="53"/>
    </location>
</feature>
<dbReference type="PROSITE" id="PS00622">
    <property type="entry name" value="HTH_LUXR_1"/>
    <property type="match status" value="1"/>
</dbReference>
<proteinExistence type="predicted"/>
<keyword evidence="1 3" id="KW-0597">Phosphoprotein</keyword>
<dbReference type="Proteomes" id="UP000249016">
    <property type="component" value="Unassembled WGS sequence"/>
</dbReference>
<dbReference type="SUPFAM" id="SSF52172">
    <property type="entry name" value="CheY-like"/>
    <property type="match status" value="1"/>
</dbReference>
<dbReference type="Pfam" id="PF00072">
    <property type="entry name" value="Response_reg"/>
    <property type="match status" value="1"/>
</dbReference>
<dbReference type="GO" id="GO:0003677">
    <property type="term" value="F:DNA binding"/>
    <property type="evidence" value="ECO:0007669"/>
    <property type="project" value="UniProtKB-KW"/>
</dbReference>
<dbReference type="PANTHER" id="PTHR43214:SF17">
    <property type="entry name" value="TRANSCRIPTIONAL REGULATORY PROTEIN RCSB"/>
    <property type="match status" value="1"/>
</dbReference>
<dbReference type="GO" id="GO:0006355">
    <property type="term" value="P:regulation of DNA-templated transcription"/>
    <property type="evidence" value="ECO:0007669"/>
    <property type="project" value="InterPro"/>
</dbReference>
<keyword evidence="7" id="KW-1185">Reference proteome</keyword>
<dbReference type="OrthoDB" id="9797341at2"/>
<evidence type="ECO:0000259" key="5">
    <source>
        <dbReference type="PROSITE" id="PS50110"/>
    </source>
</evidence>
<feature type="domain" description="Response regulatory" evidence="5">
    <location>
        <begin position="2"/>
        <end position="118"/>
    </location>
</feature>
<dbReference type="InterPro" id="IPR000792">
    <property type="entry name" value="Tscrpt_reg_LuxR_C"/>
</dbReference>
<keyword evidence="2 6" id="KW-0238">DNA-binding</keyword>
<dbReference type="EMBL" id="QLII01000001">
    <property type="protein sequence ID" value="RAI75861.1"/>
    <property type="molecule type" value="Genomic_DNA"/>
</dbReference>
<dbReference type="AlphaFoldDB" id="A0A327NKG5"/>
<evidence type="ECO:0000256" key="3">
    <source>
        <dbReference type="PROSITE-ProRule" id="PRU00169"/>
    </source>
</evidence>